<evidence type="ECO:0000256" key="1">
    <source>
        <dbReference type="SAM" id="MobiDB-lite"/>
    </source>
</evidence>
<dbReference type="STRING" id="910347.SAMN05421773_1267"/>
<name>A0A1I1UPV7_9ACTN</name>
<evidence type="ECO:0000259" key="2">
    <source>
        <dbReference type="Pfam" id="PF18155"/>
    </source>
</evidence>
<organism evidence="3 4">
    <name type="scientific">Streptomyces aidingensis</name>
    <dbReference type="NCBI Taxonomy" id="910347"/>
    <lineage>
        <taxon>Bacteria</taxon>
        <taxon>Bacillati</taxon>
        <taxon>Actinomycetota</taxon>
        <taxon>Actinomycetes</taxon>
        <taxon>Kitasatosporales</taxon>
        <taxon>Streptomycetaceae</taxon>
        <taxon>Streptomyces</taxon>
    </lineage>
</organism>
<sequence>MRDRSSWHRPVSRELSRLWGEVPPALSGVKPALLCQVELALRLLERIAPDEPARGAYTLFGGFPFAQARGFAATTEHTTMLQAGRHLLWHLRRRRAWQQSLETYLALPARLRAYEVASEESPARRHEPAVASERFAVYDAALSALPPLDRKPLPLAPAGRATFIDRRRPVSVTLPEELLPDPVAGHAPETGSTGNGEPLVISRAALLATARWMDATERENDVELPGHWEQRLGEQHIMPRDADGLGFSGEGELRLDGLLHLAGMVGAGKSTLMTLLAVWGARRSPALRTTLVVGDVAEQLRLTGLLRNLGVAATPVLGLTTRETHVQRLHRRLAARGLTSILDHDAPGFDDLSTVCVVDALRGTEADRPLRFADAPCTSLYPERKRNGGREDAGPASAALPEPYHPGRQTEPEPEPESAELRGTSHGCPLWYVCPRHRTARELVDAAVWVANPASLVQSAVPRHLGDERLRHLELACLRSDIIVVDEADSVQMKLDEMFAPSATLVLPGPASESWLDRVQTQRIEELCKQGRLPLTDQEIERWSAALTVVHGATDRLYRMLISDEDLQSWADIEYFSPWTLQEKLLGAWFAPDAVPGAPDGVPDESELYEAYEDDIPEPESPGPETDARRAELTSCFDDFRDDPLGGRGPYGNATDELVRLAQDLLTTLVPGDSRARVLAALRRLLTDTPVAGRAEDERWLDLTARQLEFMLLLSVLHHRLDRLVFLWPQVEAALHLEPSGNELSRRPPLDYAPLIPEAPMGNVLGFQYLPDDRERDEDGRRSGTLRFFRCAGIGRELLLGLHEVGADPGRGRKGPHVVLMSGTSWAGTSTRAHVVAPVGAVLTPSRRSLAAVSESVFTTHFLYDDEGRPLSLSGTEPKARPAAARALVSRLGSPGRGGAPSPLEQELSRIADSRRRRAILLVGSYKEAGIAADVLHAMERWHGRVRVLAADDADLDQAVSGARSLGTPPDRATALRRGDLASFAEDPTAEVLVAPLMAVERGHNILNAQRNAAFGTALFLARPHPRPDDLALAVFAINDWATRFVRDEPGLDQRTFGKLVRNAGDLDAAGLAFRHLARGEWRRLLSRRYIYSRLSDHEKRSFTWDQLVTIWQVIGRLVRGGVPARVVFVDARFAPRTAKLLSPGAAARELPQEDGLLSGLRDVLAPYFTSPPRLTDCPDPADPAVARLLYAPLFKALSGITHHTS</sequence>
<evidence type="ECO:0000313" key="4">
    <source>
        <dbReference type="Proteomes" id="UP000199207"/>
    </source>
</evidence>
<proteinExistence type="predicted"/>
<dbReference type="InterPro" id="IPR055254">
    <property type="entry name" value="pPIWI_RE_Z"/>
</dbReference>
<dbReference type="RefSeq" id="WP_093841576.1">
    <property type="nucleotide sequence ID" value="NZ_FOLM01000026.1"/>
</dbReference>
<dbReference type="EMBL" id="FOLM01000026">
    <property type="protein sequence ID" value="SFD72817.1"/>
    <property type="molecule type" value="Genomic_DNA"/>
</dbReference>
<feature type="region of interest" description="Disordered" evidence="1">
    <location>
        <begin position="381"/>
        <end position="422"/>
    </location>
</feature>
<dbReference type="OrthoDB" id="8252072at2"/>
<reference evidence="3 4" key="1">
    <citation type="submission" date="2016-10" db="EMBL/GenBank/DDBJ databases">
        <authorList>
            <person name="de Groot N.N."/>
        </authorList>
    </citation>
    <scope>NUCLEOTIDE SEQUENCE [LARGE SCALE GENOMIC DNA]</scope>
    <source>
        <strain evidence="3 4">CGMCC 4.5739</strain>
    </source>
</reference>
<feature type="domain" description="pPIWI-RE three-gene island" evidence="2">
    <location>
        <begin position="27"/>
        <end position="186"/>
    </location>
</feature>
<accession>A0A1I1UPV7</accession>
<feature type="compositionally biased region" description="Basic and acidic residues" evidence="1">
    <location>
        <begin position="382"/>
        <end position="393"/>
    </location>
</feature>
<protein>
    <recommendedName>
        <fullName evidence="2">pPIWI-RE three-gene island domain-containing protein</fullName>
    </recommendedName>
</protein>
<keyword evidence="4" id="KW-1185">Reference proteome</keyword>
<dbReference type="AlphaFoldDB" id="A0A1I1UPV7"/>
<gene>
    <name evidence="3" type="ORF">SAMN05421773_1267</name>
</gene>
<dbReference type="Pfam" id="PF18155">
    <property type="entry name" value="pPIWI_RE_Z"/>
    <property type="match status" value="1"/>
</dbReference>
<evidence type="ECO:0000313" key="3">
    <source>
        <dbReference type="EMBL" id="SFD72817.1"/>
    </source>
</evidence>
<dbReference type="Proteomes" id="UP000199207">
    <property type="component" value="Unassembled WGS sequence"/>
</dbReference>